<dbReference type="GO" id="GO:0000209">
    <property type="term" value="P:protein polyubiquitination"/>
    <property type="evidence" value="ECO:0007669"/>
    <property type="project" value="TreeGrafter"/>
</dbReference>
<proteinExistence type="predicted"/>
<dbReference type="InterPro" id="IPR035983">
    <property type="entry name" value="Hect_E3_ubiquitin_ligase"/>
</dbReference>
<dbReference type="PANTHER" id="PTHR11254:SF67">
    <property type="entry name" value="E3 UBIQUITIN-PROTEIN LIGASE HUWE1"/>
    <property type="match status" value="1"/>
</dbReference>
<evidence type="ECO:0000256" key="2">
    <source>
        <dbReference type="ARBA" id="ARBA00004906"/>
    </source>
</evidence>
<dbReference type="EC" id="2.3.2.26" evidence="3"/>
<dbReference type="GO" id="GO:0005737">
    <property type="term" value="C:cytoplasm"/>
    <property type="evidence" value="ECO:0007669"/>
    <property type="project" value="TreeGrafter"/>
</dbReference>
<comment type="pathway">
    <text evidence="2">Protein modification; protein ubiquitination.</text>
</comment>
<evidence type="ECO:0000256" key="3">
    <source>
        <dbReference type="ARBA" id="ARBA00012485"/>
    </source>
</evidence>
<evidence type="ECO:0000256" key="6">
    <source>
        <dbReference type="PROSITE-ProRule" id="PRU00104"/>
    </source>
</evidence>
<reference evidence="9" key="1">
    <citation type="submission" date="2021-01" db="EMBL/GenBank/DDBJ databases">
        <authorList>
            <person name="Corre E."/>
            <person name="Pelletier E."/>
            <person name="Niang G."/>
            <person name="Scheremetjew M."/>
            <person name="Finn R."/>
            <person name="Kale V."/>
            <person name="Holt S."/>
            <person name="Cochrane G."/>
            <person name="Meng A."/>
            <person name="Brown T."/>
            <person name="Cohen L."/>
        </authorList>
    </citation>
    <scope>NUCLEOTIDE SEQUENCE</scope>
    <source>
        <strain evidence="9">DIVA3 518/3/11/1/6</strain>
    </source>
</reference>
<dbReference type="Gene3D" id="3.30.2410.10">
    <property type="entry name" value="Hect, E3 ligase catalytic domain"/>
    <property type="match status" value="1"/>
</dbReference>
<dbReference type="GO" id="GO:0061630">
    <property type="term" value="F:ubiquitin protein ligase activity"/>
    <property type="evidence" value="ECO:0007669"/>
    <property type="project" value="UniProtKB-EC"/>
</dbReference>
<keyword evidence="5 6" id="KW-0833">Ubl conjugation pathway</keyword>
<dbReference type="SUPFAM" id="SSF56204">
    <property type="entry name" value="Hect, E3 ligase catalytic domain"/>
    <property type="match status" value="1"/>
</dbReference>
<dbReference type="InterPro" id="IPR000569">
    <property type="entry name" value="HECT_dom"/>
</dbReference>
<accession>A0A6U1XBC0</accession>
<dbReference type="GO" id="GO:0006511">
    <property type="term" value="P:ubiquitin-dependent protein catabolic process"/>
    <property type="evidence" value="ECO:0007669"/>
    <property type="project" value="TreeGrafter"/>
</dbReference>
<dbReference type="EMBL" id="HBKP01022853">
    <property type="protein sequence ID" value="CAE2237118.1"/>
    <property type="molecule type" value="Transcribed_RNA"/>
</dbReference>
<name>A0A6U1XBC0_9EUKA</name>
<dbReference type="PANTHER" id="PTHR11254">
    <property type="entry name" value="HECT DOMAIN UBIQUITIN-PROTEIN LIGASE"/>
    <property type="match status" value="1"/>
</dbReference>
<dbReference type="PROSITE" id="PS50237">
    <property type="entry name" value="HECT"/>
    <property type="match status" value="1"/>
</dbReference>
<dbReference type="AlphaFoldDB" id="A0A6U1XBC0"/>
<evidence type="ECO:0000256" key="1">
    <source>
        <dbReference type="ARBA" id="ARBA00000885"/>
    </source>
</evidence>
<gene>
    <name evidence="8" type="ORF">VSP0166_LOCUS15939</name>
    <name evidence="9" type="ORF">VSP0166_LOCUS15947</name>
</gene>
<dbReference type="InterPro" id="IPR050409">
    <property type="entry name" value="E3_ubiq-protein_ligase"/>
</dbReference>
<dbReference type="EMBL" id="HBKP01022864">
    <property type="protein sequence ID" value="CAE2237136.1"/>
    <property type="molecule type" value="Transcribed_RNA"/>
</dbReference>
<feature type="active site" description="Glycyl thioester intermediate" evidence="6">
    <location>
        <position position="75"/>
    </location>
</feature>
<evidence type="ECO:0000313" key="8">
    <source>
        <dbReference type="EMBL" id="CAE2237118.1"/>
    </source>
</evidence>
<evidence type="ECO:0000313" key="9">
    <source>
        <dbReference type="EMBL" id="CAE2237136.1"/>
    </source>
</evidence>
<comment type="catalytic activity">
    <reaction evidence="1">
        <text>S-ubiquitinyl-[E2 ubiquitin-conjugating enzyme]-L-cysteine + [acceptor protein]-L-lysine = [E2 ubiquitin-conjugating enzyme]-L-cysteine + N(6)-ubiquitinyl-[acceptor protein]-L-lysine.</text>
        <dbReference type="EC" id="2.3.2.26"/>
    </reaction>
</comment>
<organism evidence="9">
    <name type="scientific">Vannella robusta</name>
    <dbReference type="NCBI Taxonomy" id="1487602"/>
    <lineage>
        <taxon>Eukaryota</taxon>
        <taxon>Amoebozoa</taxon>
        <taxon>Discosea</taxon>
        <taxon>Flabellinia</taxon>
        <taxon>Vannellidae</taxon>
        <taxon>Vannella</taxon>
    </lineage>
</organism>
<evidence type="ECO:0000259" key="7">
    <source>
        <dbReference type="PROSITE" id="PS50237"/>
    </source>
</evidence>
<sequence length="108" mass="12006">MKQFTDVSGFTPSSKEVKWFWTAMGSLTSFERKKLLQFITGSSSVPPDGFQAMKPKLCIVKSNSTKDSLPTSHTCFNRIDLPAYSSYAVLQEKLLVAVNEGYKGFALL</sequence>
<dbReference type="Pfam" id="PF00632">
    <property type="entry name" value="HECT"/>
    <property type="match status" value="1"/>
</dbReference>
<evidence type="ECO:0000256" key="4">
    <source>
        <dbReference type="ARBA" id="ARBA00022679"/>
    </source>
</evidence>
<feature type="domain" description="HECT" evidence="7">
    <location>
        <begin position="1"/>
        <end position="108"/>
    </location>
</feature>
<keyword evidence="4" id="KW-0808">Transferase</keyword>
<protein>
    <recommendedName>
        <fullName evidence="3">HECT-type E3 ubiquitin transferase</fullName>
        <ecNumber evidence="3">2.3.2.26</ecNumber>
    </recommendedName>
</protein>
<dbReference type="FunFam" id="3.30.2410.10:FF:000009">
    <property type="entry name" value="Probable E3 ubiquitin-protein ligase HECTD2"/>
    <property type="match status" value="1"/>
</dbReference>
<evidence type="ECO:0000256" key="5">
    <source>
        <dbReference type="ARBA" id="ARBA00022786"/>
    </source>
</evidence>